<evidence type="ECO:0008006" key="4">
    <source>
        <dbReference type="Google" id="ProtNLM"/>
    </source>
</evidence>
<evidence type="ECO:0000313" key="2">
    <source>
        <dbReference type="EMBL" id="TWU02578.1"/>
    </source>
</evidence>
<feature type="compositionally biased region" description="Basic and acidic residues" evidence="1">
    <location>
        <begin position="604"/>
        <end position="613"/>
    </location>
</feature>
<gene>
    <name evidence="2" type="ORF">Pla52n_36280</name>
</gene>
<dbReference type="InterPro" id="IPR011990">
    <property type="entry name" value="TPR-like_helical_dom_sf"/>
</dbReference>
<dbReference type="Gene3D" id="1.25.40.10">
    <property type="entry name" value="Tetratricopeptide repeat domain"/>
    <property type="match status" value="1"/>
</dbReference>
<accession>A0A5C6ASR8</accession>
<protein>
    <recommendedName>
        <fullName evidence="4">Tetratricopeptide repeat protein</fullName>
    </recommendedName>
</protein>
<name>A0A5C6ASR8_9BACT</name>
<reference evidence="2 3" key="1">
    <citation type="submission" date="2019-02" db="EMBL/GenBank/DDBJ databases">
        <title>Deep-cultivation of Planctomycetes and their phenomic and genomic characterization uncovers novel biology.</title>
        <authorList>
            <person name="Wiegand S."/>
            <person name="Jogler M."/>
            <person name="Boedeker C."/>
            <person name="Pinto D."/>
            <person name="Vollmers J."/>
            <person name="Rivas-Marin E."/>
            <person name="Kohn T."/>
            <person name="Peeters S.H."/>
            <person name="Heuer A."/>
            <person name="Rast P."/>
            <person name="Oberbeckmann S."/>
            <person name="Bunk B."/>
            <person name="Jeske O."/>
            <person name="Meyerdierks A."/>
            <person name="Storesund J.E."/>
            <person name="Kallscheuer N."/>
            <person name="Luecker S."/>
            <person name="Lage O.M."/>
            <person name="Pohl T."/>
            <person name="Merkel B.J."/>
            <person name="Hornburger P."/>
            <person name="Mueller R.-W."/>
            <person name="Bruemmer F."/>
            <person name="Labrenz M."/>
            <person name="Spormann A.M."/>
            <person name="Op Den Camp H."/>
            <person name="Overmann J."/>
            <person name="Amann R."/>
            <person name="Jetten M.S.M."/>
            <person name="Mascher T."/>
            <person name="Medema M.H."/>
            <person name="Devos D.P."/>
            <person name="Kaster A.-K."/>
            <person name="Ovreas L."/>
            <person name="Rohde M."/>
            <person name="Galperin M.Y."/>
            <person name="Jogler C."/>
        </authorList>
    </citation>
    <scope>NUCLEOTIDE SEQUENCE [LARGE SCALE GENOMIC DNA]</scope>
    <source>
        <strain evidence="2 3">Pla52n</strain>
    </source>
</reference>
<feature type="region of interest" description="Disordered" evidence="1">
    <location>
        <begin position="591"/>
        <end position="613"/>
    </location>
</feature>
<dbReference type="RefSeq" id="WP_146520880.1">
    <property type="nucleotide sequence ID" value="NZ_CP151726.1"/>
</dbReference>
<dbReference type="EMBL" id="SJPN01000004">
    <property type="protein sequence ID" value="TWU02578.1"/>
    <property type="molecule type" value="Genomic_DNA"/>
</dbReference>
<dbReference type="AlphaFoldDB" id="A0A5C6ASR8"/>
<organism evidence="2 3">
    <name type="scientific">Stieleria varia</name>
    <dbReference type="NCBI Taxonomy" id="2528005"/>
    <lineage>
        <taxon>Bacteria</taxon>
        <taxon>Pseudomonadati</taxon>
        <taxon>Planctomycetota</taxon>
        <taxon>Planctomycetia</taxon>
        <taxon>Pirellulales</taxon>
        <taxon>Pirellulaceae</taxon>
        <taxon>Stieleria</taxon>
    </lineage>
</organism>
<comment type="caution">
    <text evidence="2">The sequence shown here is derived from an EMBL/GenBank/DDBJ whole genome shotgun (WGS) entry which is preliminary data.</text>
</comment>
<keyword evidence="3" id="KW-1185">Reference proteome</keyword>
<dbReference type="OrthoDB" id="9778224at2"/>
<dbReference type="SUPFAM" id="SSF48452">
    <property type="entry name" value="TPR-like"/>
    <property type="match status" value="1"/>
</dbReference>
<proteinExistence type="predicted"/>
<evidence type="ECO:0000313" key="3">
    <source>
        <dbReference type="Proteomes" id="UP000320176"/>
    </source>
</evidence>
<evidence type="ECO:0000256" key="1">
    <source>
        <dbReference type="SAM" id="MobiDB-lite"/>
    </source>
</evidence>
<sequence length="690" mass="74439">MHSVIRGLIPLLVVGMLSIANSAVAGISSENIIVVVNGSSQVSRTIANHYVQLRNIPSSNVVVLSDVPSGLLVEYEPFRDKILKPLLTQIDSRGLASHTRVIAYSADFPTMVGIKSFTDQIKEPTIKKYQLPVASINGATYLYRFLLDNNPAFLSLGANFYARGDFERTFTNPYLDDRRSAFEDAEKLRLDGRYADAAERYQELFAKTPYTAALAIRSAECFQHAEQSDKAVELLTAAIKSGWSSRRYLQESVVLSELLDRDGLSAMVTALDDLPIASQGPVGFRGDLGWALNGSYMPVKQGGIPYLMSCCLAVVHPRGSTVDQAVAVLQRAATADRTFPQARFAFSGHPGVRSKTRKPGMANALVALQEMGHQTEVFSGDQPAEGGAIVGLMTGRPTIQFRSMPWKLVPGSIAENLTSLGGAYNLDGHTKLTEFLHAGAAMSSGAVAEPYALQQKFPLPMMYAFYAKGVSAIEAFYLSVASPYQLLIVGDPMTQPFSRAPAELIDMQLATEGQTMIELQRRALGLTLPKTNTVAINILVEGRMAQTSPAVPKIRINLPADASGVLEIRATLIGADPTMPQVGFIEEIELQGPHPSPSAMAADAPKDDPTKDPTEKIAANEGQQIKLSLTCPGADSIRLMHFGSEVARLDDSQGTVTVDASALGSGPLRFTPFAHFGKTIVRGKQLVVQR</sequence>
<dbReference type="Proteomes" id="UP000320176">
    <property type="component" value="Unassembled WGS sequence"/>
</dbReference>